<dbReference type="AlphaFoldDB" id="A0A090BUZ8"/>
<name>A0A090BUZ8_9GAMM</name>
<dbReference type="KEGG" id="tig:THII_1684"/>
<sequence>MTPTEHAFGETNLGSALNPQVFTLTNAGNISLKSPTFELTGANPLEFTFAGWGCNYKNVLLPNEQESCELMAQFIPITPGDKQADLTIQSANAPALKVPLTGTAKIPESCANVTTESVNSGDWNDPATWSANAIPREFDNVRINANHTIRGANFATVNALCIADNGVLESPDNQGTSLILHATSYLENKGIIRGQNGADQLATATTCNGDYWSTIGTPDCAQPGASLILSVGHNSENLLNNEGVIIAGRGGSGQLHHAYGGNVSLLGNVIVNHVTDTGCGIIKAGDGSLATPASAAERPGVPARCLDLLNQLTNAANDSDTAAPANNGRAGKGGDLTLWADSGLYSQGPVQVLAGNGGNCTAAQTQGGNGGRLRFNARQRVDLSGGYFAAGRGSTNCPQNGNSGAVGIEPSVISLAGAGTRIEGGDITIFGGDDWVLDLSHLDAAAIQADGDITLAVGKNGIIDLRGNSATILKAGGQVKLFSDEVLLDGNVNLKQVIQAKNIVVGPNKILYDVSFLGASKFAAQPGSGLTIPLTLANNGPTVDTYTLTLTNPQGWMISEFPATLEVKELSTYELPLQVTLPETRGASNSITVTATSQADPTVTATANILVTVAMEAAVVNPEPEPVMIDPEQPVTVNPELVTLSPTVIVPMPTSNPCPDSGTINWLCDNRERTLTNATVAENASIAGGYLAGEIDNQGLISQVTIQPETTLTGGRLTGTIINQGTLANFNFVGARVVGGTLAGQIINTSQIEGYFQDVHLAADTQITGGQLAGQISGEVQTPAVLKQLAIKPGSHLEHLIIGDAVTFAADVTFGEGVQFQDPSQDPRLISSPTEEPTPPATVICDSELPALGVTATNSKGKAVETTAQAAGGAAVNSGSFEPTVSVQLTDTVEVRGTLCVEASQVGLAAEIVVYAHYQPMDSTQVSAHYMLDSEGQVQLWDGEWEHLVALKSTILESKQSVTLYQGVFPVTGEVALSFGYRLADGTMIANAKTIVVKIAP</sequence>
<dbReference type="STRING" id="40754.THII_1684"/>
<keyword evidence="2" id="KW-1185">Reference proteome</keyword>
<keyword evidence="1" id="KW-0808">Transferase</keyword>
<accession>A0A090BUZ8</accession>
<dbReference type="Gene3D" id="2.60.40.10">
    <property type="entry name" value="Immunoglobulins"/>
    <property type="match status" value="2"/>
</dbReference>
<organism evidence="1 2">
    <name type="scientific">Thioploca ingrica</name>
    <dbReference type="NCBI Taxonomy" id="40754"/>
    <lineage>
        <taxon>Bacteria</taxon>
        <taxon>Pseudomonadati</taxon>
        <taxon>Pseudomonadota</taxon>
        <taxon>Gammaproteobacteria</taxon>
        <taxon>Thiotrichales</taxon>
        <taxon>Thiotrichaceae</taxon>
        <taxon>Thioploca</taxon>
    </lineage>
</organism>
<protein>
    <submittedName>
        <fullName evidence="1">Receptor protein kinase-like protein</fullName>
    </submittedName>
</protein>
<dbReference type="EMBL" id="AP014633">
    <property type="protein sequence ID" value="BAP55981.1"/>
    <property type="molecule type" value="Genomic_DNA"/>
</dbReference>
<proteinExistence type="predicted"/>
<dbReference type="HOGENOM" id="CLU_301266_0_0_6"/>
<gene>
    <name evidence="1" type="ORF">THII_1684</name>
</gene>
<evidence type="ECO:0000313" key="2">
    <source>
        <dbReference type="Proteomes" id="UP000031623"/>
    </source>
</evidence>
<keyword evidence="1" id="KW-0675">Receptor</keyword>
<dbReference type="GO" id="GO:0016301">
    <property type="term" value="F:kinase activity"/>
    <property type="evidence" value="ECO:0007669"/>
    <property type="project" value="UniProtKB-KW"/>
</dbReference>
<dbReference type="Proteomes" id="UP000031623">
    <property type="component" value="Chromosome"/>
</dbReference>
<reference evidence="1 2" key="1">
    <citation type="journal article" date="2014" name="ISME J.">
        <title>Ecophysiology of Thioploca ingrica as revealed by the complete genome sequence supplemented with proteomic evidence.</title>
        <authorList>
            <person name="Kojima H."/>
            <person name="Ogura Y."/>
            <person name="Yamamoto N."/>
            <person name="Togashi T."/>
            <person name="Mori H."/>
            <person name="Watanabe T."/>
            <person name="Nemoto F."/>
            <person name="Kurokawa K."/>
            <person name="Hayashi T."/>
            <person name="Fukui M."/>
        </authorList>
    </citation>
    <scope>NUCLEOTIDE SEQUENCE [LARGE SCALE GENOMIC DNA]</scope>
</reference>
<dbReference type="InterPro" id="IPR013783">
    <property type="entry name" value="Ig-like_fold"/>
</dbReference>
<evidence type="ECO:0000313" key="1">
    <source>
        <dbReference type="EMBL" id="BAP55981.1"/>
    </source>
</evidence>
<keyword evidence="1" id="KW-0418">Kinase</keyword>